<comment type="subcellular location">
    <subcellularLocation>
        <location evidence="1">Membrane</location>
        <topology evidence="1">Multi-pass membrane protein</topology>
    </subcellularLocation>
</comment>
<dbReference type="GO" id="GO:0005886">
    <property type="term" value="C:plasma membrane"/>
    <property type="evidence" value="ECO:0007669"/>
    <property type="project" value="TreeGrafter"/>
</dbReference>
<feature type="transmembrane region" description="Helical" evidence="5">
    <location>
        <begin position="465"/>
        <end position="484"/>
    </location>
</feature>
<dbReference type="Gene3D" id="1.20.1250.20">
    <property type="entry name" value="MFS general substrate transporter like domains"/>
    <property type="match status" value="1"/>
</dbReference>
<feature type="transmembrane region" description="Helical" evidence="5">
    <location>
        <begin position="316"/>
        <end position="339"/>
    </location>
</feature>
<evidence type="ECO:0000256" key="5">
    <source>
        <dbReference type="SAM" id="Phobius"/>
    </source>
</evidence>
<organism evidence="6 7">
    <name type="scientific">Fonsecaea pedrosoi CBS 271.37</name>
    <dbReference type="NCBI Taxonomy" id="1442368"/>
    <lineage>
        <taxon>Eukaryota</taxon>
        <taxon>Fungi</taxon>
        <taxon>Dikarya</taxon>
        <taxon>Ascomycota</taxon>
        <taxon>Pezizomycotina</taxon>
        <taxon>Eurotiomycetes</taxon>
        <taxon>Chaetothyriomycetidae</taxon>
        <taxon>Chaetothyriales</taxon>
        <taxon>Herpotrichiellaceae</taxon>
        <taxon>Fonsecaea</taxon>
    </lineage>
</organism>
<keyword evidence="4 5" id="KW-0472">Membrane</keyword>
<feature type="transmembrane region" description="Helical" evidence="5">
    <location>
        <begin position="128"/>
        <end position="145"/>
    </location>
</feature>
<dbReference type="Pfam" id="PF07690">
    <property type="entry name" value="MFS_1"/>
    <property type="match status" value="1"/>
</dbReference>
<feature type="transmembrane region" description="Helical" evidence="5">
    <location>
        <begin position="187"/>
        <end position="210"/>
    </location>
</feature>
<keyword evidence="7" id="KW-1185">Reference proteome</keyword>
<dbReference type="GO" id="GO:0022857">
    <property type="term" value="F:transmembrane transporter activity"/>
    <property type="evidence" value="ECO:0007669"/>
    <property type="project" value="InterPro"/>
</dbReference>
<evidence type="ECO:0000256" key="2">
    <source>
        <dbReference type="ARBA" id="ARBA00022692"/>
    </source>
</evidence>
<protein>
    <recommendedName>
        <fullName evidence="8">Major facilitator superfamily (MFS) profile domain-containing protein</fullName>
    </recommendedName>
</protein>
<evidence type="ECO:0000313" key="7">
    <source>
        <dbReference type="Proteomes" id="UP000053029"/>
    </source>
</evidence>
<dbReference type="InterPro" id="IPR036259">
    <property type="entry name" value="MFS_trans_sf"/>
</dbReference>
<feature type="transmembrane region" description="Helical" evidence="5">
    <location>
        <begin position="427"/>
        <end position="453"/>
    </location>
</feature>
<dbReference type="RefSeq" id="XP_013279121.1">
    <property type="nucleotide sequence ID" value="XM_013423667.1"/>
</dbReference>
<proteinExistence type="predicted"/>
<dbReference type="Proteomes" id="UP000053029">
    <property type="component" value="Unassembled WGS sequence"/>
</dbReference>
<feature type="transmembrane region" description="Helical" evidence="5">
    <location>
        <begin position="157"/>
        <end position="180"/>
    </location>
</feature>
<name>A0A0D2G3G8_9EURO</name>
<keyword evidence="2 5" id="KW-0812">Transmembrane</keyword>
<accession>A0A0D2G3G8</accession>
<feature type="transmembrane region" description="Helical" evidence="5">
    <location>
        <begin position="402"/>
        <end position="421"/>
    </location>
</feature>
<evidence type="ECO:0000256" key="4">
    <source>
        <dbReference type="ARBA" id="ARBA00023136"/>
    </source>
</evidence>
<dbReference type="VEuPathDB" id="FungiDB:Z517_12087"/>
<dbReference type="OrthoDB" id="5215911at2759"/>
<reference evidence="6 7" key="1">
    <citation type="submission" date="2015-01" db="EMBL/GenBank/DDBJ databases">
        <title>The Genome Sequence of Fonsecaea pedrosoi CBS 271.37.</title>
        <authorList>
            <consortium name="The Broad Institute Genomics Platform"/>
            <person name="Cuomo C."/>
            <person name="de Hoog S."/>
            <person name="Gorbushina A."/>
            <person name="Stielow B."/>
            <person name="Teixiera M."/>
            <person name="Abouelleil A."/>
            <person name="Chapman S.B."/>
            <person name="Priest M."/>
            <person name="Young S.K."/>
            <person name="Wortman J."/>
            <person name="Nusbaum C."/>
            <person name="Birren B."/>
        </authorList>
    </citation>
    <scope>NUCLEOTIDE SEQUENCE [LARGE SCALE GENOMIC DNA]</scope>
    <source>
        <strain evidence="6 7">CBS 271.37</strain>
    </source>
</reference>
<dbReference type="GeneID" id="25311577"/>
<feature type="transmembrane region" description="Helical" evidence="5">
    <location>
        <begin position="496"/>
        <end position="515"/>
    </location>
</feature>
<dbReference type="AlphaFoldDB" id="A0A0D2G3G8"/>
<feature type="transmembrane region" description="Helical" evidence="5">
    <location>
        <begin position="60"/>
        <end position="83"/>
    </location>
</feature>
<feature type="transmembrane region" description="Helical" evidence="5">
    <location>
        <begin position="359"/>
        <end position="381"/>
    </location>
</feature>
<gene>
    <name evidence="6" type="ORF">Z517_12087</name>
</gene>
<evidence type="ECO:0000313" key="6">
    <source>
        <dbReference type="EMBL" id="KIW75313.1"/>
    </source>
</evidence>
<dbReference type="PANTHER" id="PTHR23502">
    <property type="entry name" value="MAJOR FACILITATOR SUPERFAMILY"/>
    <property type="match status" value="1"/>
</dbReference>
<evidence type="ECO:0000256" key="1">
    <source>
        <dbReference type="ARBA" id="ARBA00004141"/>
    </source>
</evidence>
<sequence>MGFFTDSQFDDTVPGTLVLVDIDHRLDVRHAKGNKSDVVLHPAPTDDPDDPLNWSRWRKLAQVICVNMYTFMISYASGVHYSIIGPISKSRGIPVSSIVSAQGYLFLLMGWGNLIWIPMAQKYGKRPMYLLSLITTLGIMLWLPHISSGPEWIASKILEGFVGAPVETLIEISIADVFFVHERAKHMGIYASMVFIGSKVASFLAGFIFDGQGWEWVPYWCVIFMGLSIVFCFFFLEESNYVRPAPQESVAPTISTGLAEDPEAASKEVGVQISTTATSTSSGESRAPKPFWSRLKLFRKPEKVSWQLMVLRPLKLFRFPIVCWSGFTYGSFLCLYTFFQATVSLVFSGEPYNFSAGSIGITYLAPLVAGLVAMLYCGPFESWAVLRIVRRRSGIWLAEDRLWLLLICVVTSPGCCLLWGLGAAYEVHWFGLVFATFLLGFSISVGASLAITYCIDSYKEIGSEAIVTVMLIRNTTNFAFSYGTSPWLSDMGYRNAYILAAVLFSLQALTTLPMIKFGPRLRKASQDKYQYYIEQDKDHRALH</sequence>
<dbReference type="HOGENOM" id="CLU_008455_13_3_1"/>
<keyword evidence="3 5" id="KW-1133">Transmembrane helix</keyword>
<dbReference type="InterPro" id="IPR011701">
    <property type="entry name" value="MFS"/>
</dbReference>
<dbReference type="PANTHER" id="PTHR23502:SF30">
    <property type="entry name" value="TRANSPORTER, PUTATIVE (AFU_ORTHOLOGUE AFUA_8G04702)-RELATED"/>
    <property type="match status" value="1"/>
</dbReference>
<evidence type="ECO:0008006" key="8">
    <source>
        <dbReference type="Google" id="ProtNLM"/>
    </source>
</evidence>
<feature type="transmembrane region" description="Helical" evidence="5">
    <location>
        <begin position="95"/>
        <end position="116"/>
    </location>
</feature>
<evidence type="ECO:0000256" key="3">
    <source>
        <dbReference type="ARBA" id="ARBA00022989"/>
    </source>
</evidence>
<dbReference type="SUPFAM" id="SSF103473">
    <property type="entry name" value="MFS general substrate transporter"/>
    <property type="match status" value="1"/>
</dbReference>
<feature type="transmembrane region" description="Helical" evidence="5">
    <location>
        <begin position="216"/>
        <end position="236"/>
    </location>
</feature>
<dbReference type="EMBL" id="KN846976">
    <property type="protein sequence ID" value="KIW75313.1"/>
    <property type="molecule type" value="Genomic_DNA"/>
</dbReference>